<keyword evidence="5" id="KW-1185">Reference proteome</keyword>
<dbReference type="Gene3D" id="3.30.1490.20">
    <property type="entry name" value="ATP-grasp fold, A domain"/>
    <property type="match status" value="1"/>
</dbReference>
<dbReference type="Pfam" id="PF00391">
    <property type="entry name" value="PEP-utilizers"/>
    <property type="match status" value="1"/>
</dbReference>
<evidence type="ECO:0000259" key="3">
    <source>
        <dbReference type="Pfam" id="PF01326"/>
    </source>
</evidence>
<keyword evidence="4" id="KW-0670">Pyruvate</keyword>
<feature type="domain" description="Pyruvate phosphate dikinase AMP/ATP-binding" evidence="3">
    <location>
        <begin position="16"/>
        <end position="319"/>
    </location>
</feature>
<dbReference type="GO" id="GO:0016301">
    <property type="term" value="F:kinase activity"/>
    <property type="evidence" value="ECO:0007669"/>
    <property type="project" value="InterPro"/>
</dbReference>
<evidence type="ECO:0000259" key="2">
    <source>
        <dbReference type="Pfam" id="PF00391"/>
    </source>
</evidence>
<evidence type="ECO:0000256" key="1">
    <source>
        <dbReference type="SAM" id="Phobius"/>
    </source>
</evidence>
<dbReference type="Proteomes" id="UP000501452">
    <property type="component" value="Chromosome"/>
</dbReference>
<dbReference type="InterPro" id="IPR013815">
    <property type="entry name" value="ATP_grasp_subdomain_1"/>
</dbReference>
<keyword evidence="1" id="KW-0472">Membrane</keyword>
<reference evidence="4 5" key="1">
    <citation type="submission" date="2019-10" db="EMBL/GenBank/DDBJ databases">
        <title>Rubrobacter sp nov SCSIO 52090 isolated from a deep-sea sediment in the South China Sea.</title>
        <authorList>
            <person name="Chen R.W."/>
        </authorList>
    </citation>
    <scope>NUCLEOTIDE SEQUENCE [LARGE SCALE GENOMIC DNA]</scope>
    <source>
        <strain evidence="4 5">SCSIO 52909</strain>
    </source>
</reference>
<dbReference type="GO" id="GO:0005524">
    <property type="term" value="F:ATP binding"/>
    <property type="evidence" value="ECO:0007669"/>
    <property type="project" value="InterPro"/>
</dbReference>
<dbReference type="SUPFAM" id="SSF52009">
    <property type="entry name" value="Phosphohistidine domain"/>
    <property type="match status" value="1"/>
</dbReference>
<keyword evidence="1" id="KW-1133">Transmembrane helix</keyword>
<dbReference type="SUPFAM" id="SSF56059">
    <property type="entry name" value="Glutathione synthetase ATP-binding domain-like"/>
    <property type="match status" value="1"/>
</dbReference>
<accession>A0A6G8QDW9</accession>
<organism evidence="4 5">
    <name type="scientific">Rubrobacter tropicus</name>
    <dbReference type="NCBI Taxonomy" id="2653851"/>
    <lineage>
        <taxon>Bacteria</taxon>
        <taxon>Bacillati</taxon>
        <taxon>Actinomycetota</taxon>
        <taxon>Rubrobacteria</taxon>
        <taxon>Rubrobacterales</taxon>
        <taxon>Rubrobacteraceae</taxon>
        <taxon>Rubrobacter</taxon>
    </lineage>
</organism>
<dbReference type="Gene3D" id="3.30.470.20">
    <property type="entry name" value="ATP-grasp fold, B domain"/>
    <property type="match status" value="1"/>
</dbReference>
<proteinExistence type="predicted"/>
<feature type="domain" description="PEP-utilising enzyme mobile" evidence="2">
    <location>
        <begin position="794"/>
        <end position="865"/>
    </location>
</feature>
<keyword evidence="1" id="KW-0812">Transmembrane</keyword>
<dbReference type="InterPro" id="IPR051549">
    <property type="entry name" value="PEP_Utilizing_Enz"/>
</dbReference>
<evidence type="ECO:0000313" key="5">
    <source>
        <dbReference type="Proteomes" id="UP000501452"/>
    </source>
</evidence>
<dbReference type="Gene3D" id="3.50.30.10">
    <property type="entry name" value="Phosphohistidine domain"/>
    <property type="match status" value="1"/>
</dbReference>
<dbReference type="InterPro" id="IPR036637">
    <property type="entry name" value="Phosphohistidine_dom_sf"/>
</dbReference>
<feature type="transmembrane region" description="Helical" evidence="1">
    <location>
        <begin position="896"/>
        <end position="915"/>
    </location>
</feature>
<dbReference type="PANTHER" id="PTHR43615">
    <property type="entry name" value="PHOSPHOENOLPYRUVATE SYNTHASE-RELATED"/>
    <property type="match status" value="1"/>
</dbReference>
<evidence type="ECO:0000313" key="4">
    <source>
        <dbReference type="EMBL" id="QIN84700.1"/>
    </source>
</evidence>
<dbReference type="Pfam" id="PF01326">
    <property type="entry name" value="PPDK_N"/>
    <property type="match status" value="1"/>
</dbReference>
<protein>
    <submittedName>
        <fullName evidence="4">Phosphoenolpyruvate synthase</fullName>
    </submittedName>
</protein>
<dbReference type="InterPro" id="IPR002192">
    <property type="entry name" value="PPDK_AMP/ATP-bd"/>
</dbReference>
<sequence>MTYTLRLDRIHKEDIALAGGKGANLGELGRAGLPVPPGFVITTRAYDAFADAGGLGDETLVLASRADSPAAFETAAERIHALFDRAGIPEGVEAEIRDAYERLGEDGQAPVAVRSSATAEDLPGASFAGQQETYLNVRGPKPLMDAVRGCWASLWTARAMAYRQKQRIDPSSVSLAVVVQRMVDADAAGILFTADPVTGRRDRIVISATWGLGEAVVGGKVTPDTLVVDGSSGRVVSRETADKQVMTVYTDDGTAEKPVPDARRLEPVIGDGEAAELARYGTRIENLYGTPQDIEWALSGGRFFVLQARPITALPAERMEPPSDWTVPDPKGFYSRNSIVELLPDPLSPLFASLAADPVAQTLQRVFDELLGENVFAEKGIEFVTINGYAYYYMRITPRVAWRMTRVIPGAMREMVFRQSGERLWRKEYRPRYAGAVEERAAKSPEELPATRLLSGVEELLYSGAEYYTSVQMVLPAAYVGEALFAWFYDRLIKRGGDPPSQAFLLGFDSAPIRADKSLYDLAEWCRNRPALAAALMDTPSESAPGLTEMVLPPSGVDDAAWREWRSRFGRHLDRYGRMVYDLDFAKPVPADDPGPTFDTLKYYLRGEGRNPHERQRDAVRQRERHTGEAISRLGGVRLRVFRGLLSWTQKYAPLREDALADVGLAWPLMREMLLELGRRLVAASAIEKPDDVFWLDGDELRGLAVALDEGQRRLEDRSEVVRGRRARWRAQKLVTPPNLLPEGRRFMGLDMERWMPARSGEQDGNVIEGVGASPGTVTARARLLEGPDDFGEIEPGEVLVAGITTPAWTPLFAVASAVVTDIGGPLSHGSIVAREYGIPAVLGTGAATKRISSGQSVRVDGDAGTVTLLDGTDEDEAGRPSPEIAARTRGALTPWRIPLSILAIGVAAIVWWRARKRS</sequence>
<dbReference type="RefSeq" id="WP_166179145.1">
    <property type="nucleotide sequence ID" value="NZ_CP045119.1"/>
</dbReference>
<dbReference type="PANTHER" id="PTHR43615:SF1">
    <property type="entry name" value="PPDK_N DOMAIN-CONTAINING PROTEIN"/>
    <property type="match status" value="1"/>
</dbReference>
<dbReference type="AlphaFoldDB" id="A0A6G8QDW9"/>
<gene>
    <name evidence="4" type="ORF">GBA63_20130</name>
</gene>
<name>A0A6G8QDW9_9ACTN</name>
<dbReference type="KEGG" id="rub:GBA63_20130"/>
<dbReference type="EMBL" id="CP045119">
    <property type="protein sequence ID" value="QIN84700.1"/>
    <property type="molecule type" value="Genomic_DNA"/>
</dbReference>
<dbReference type="InterPro" id="IPR008279">
    <property type="entry name" value="PEP-util_enz_mobile_dom"/>
</dbReference>